<protein>
    <recommendedName>
        <fullName evidence="2">Core domain-containing protein</fullName>
    </recommendedName>
</protein>
<dbReference type="Gene3D" id="2.60.300.12">
    <property type="entry name" value="HesB-like domain"/>
    <property type="match status" value="1"/>
</dbReference>
<keyword evidence="4" id="KW-1185">Reference proteome</keyword>
<accession>A0A232LX27</accession>
<comment type="caution">
    <text evidence="3">The sequence shown here is derived from an EMBL/GenBank/DDBJ whole genome shotgun (WGS) entry which is preliminary data.</text>
</comment>
<dbReference type="PANTHER" id="PTHR43011:SF1">
    <property type="entry name" value="IRON-SULFUR CLUSTER ASSEMBLY 2 HOMOLOG, MITOCHONDRIAL"/>
    <property type="match status" value="1"/>
</dbReference>
<comment type="similarity">
    <text evidence="1">Belongs to the HesB/IscA family.</text>
</comment>
<dbReference type="OrthoDB" id="1938621at2759"/>
<dbReference type="InterPro" id="IPR000361">
    <property type="entry name" value="ATAP_core_dom"/>
</dbReference>
<sequence length="225" mass="24336">MSSKASTYLGMQLFGSLRSTGKLATLGCRRSLYTLSGVSPCLYSICQPKPRKEKNSKIYQTDPSPQRLVNYTYHPRCNITSSVSPPACATTVVLNPQYGEEGRLLQIDISPRAAKMLKENPYHHLRITVMSGGCHGFQYLMSLESTSKINPEEDTVFEAEPQAGDSSSATVAGAAKVVMDAASLELLSGSTVDYTTELIGSQFKIVDNPRATSNCGCGTSFDVKD</sequence>
<dbReference type="EMBL" id="NPHW01003967">
    <property type="protein sequence ID" value="OXV08666.1"/>
    <property type="molecule type" value="Genomic_DNA"/>
</dbReference>
<dbReference type="Pfam" id="PF01521">
    <property type="entry name" value="Fe-S_biosyn"/>
    <property type="match status" value="1"/>
</dbReference>
<reference evidence="3 4" key="1">
    <citation type="journal article" date="2015" name="Environ. Microbiol.">
        <title>Metagenome sequence of Elaphomyces granulatus from sporocarp tissue reveals Ascomycota ectomycorrhizal fingerprints of genome expansion and a Proteobacteria-rich microbiome.</title>
        <authorList>
            <person name="Quandt C.A."/>
            <person name="Kohler A."/>
            <person name="Hesse C.N."/>
            <person name="Sharpton T.J."/>
            <person name="Martin F."/>
            <person name="Spatafora J.W."/>
        </authorList>
    </citation>
    <scope>NUCLEOTIDE SEQUENCE [LARGE SCALE GENOMIC DNA]</scope>
    <source>
        <strain evidence="3 4">OSC145934</strain>
    </source>
</reference>
<evidence type="ECO:0000256" key="1">
    <source>
        <dbReference type="ARBA" id="ARBA00006718"/>
    </source>
</evidence>
<dbReference type="GO" id="GO:0051539">
    <property type="term" value="F:4 iron, 4 sulfur cluster binding"/>
    <property type="evidence" value="ECO:0007669"/>
    <property type="project" value="TreeGrafter"/>
</dbReference>
<feature type="domain" description="Core" evidence="2">
    <location>
        <begin position="106"/>
        <end position="218"/>
    </location>
</feature>
<evidence type="ECO:0000313" key="4">
    <source>
        <dbReference type="Proteomes" id="UP000243515"/>
    </source>
</evidence>
<organism evidence="3 4">
    <name type="scientific">Elaphomyces granulatus</name>
    <dbReference type="NCBI Taxonomy" id="519963"/>
    <lineage>
        <taxon>Eukaryota</taxon>
        <taxon>Fungi</taxon>
        <taxon>Dikarya</taxon>
        <taxon>Ascomycota</taxon>
        <taxon>Pezizomycotina</taxon>
        <taxon>Eurotiomycetes</taxon>
        <taxon>Eurotiomycetidae</taxon>
        <taxon>Eurotiales</taxon>
        <taxon>Elaphomycetaceae</taxon>
        <taxon>Elaphomyces</taxon>
    </lineage>
</organism>
<evidence type="ECO:0000259" key="2">
    <source>
        <dbReference type="Pfam" id="PF01521"/>
    </source>
</evidence>
<dbReference type="PANTHER" id="PTHR43011">
    <property type="entry name" value="IRON-SULFUR CLUSTER ASSEMBLY 2 HOMOLOG, MITOCHONDRIAL"/>
    <property type="match status" value="1"/>
</dbReference>
<dbReference type="GO" id="GO:0016226">
    <property type="term" value="P:iron-sulfur cluster assembly"/>
    <property type="evidence" value="ECO:0007669"/>
    <property type="project" value="InterPro"/>
</dbReference>
<dbReference type="SUPFAM" id="SSF89360">
    <property type="entry name" value="HesB-like domain"/>
    <property type="match status" value="1"/>
</dbReference>
<evidence type="ECO:0000313" key="3">
    <source>
        <dbReference type="EMBL" id="OXV08666.1"/>
    </source>
</evidence>
<name>A0A232LX27_9EURO</name>
<dbReference type="NCBIfam" id="TIGR00049">
    <property type="entry name" value="iron-sulfur cluster assembly accessory protein"/>
    <property type="match status" value="1"/>
</dbReference>
<dbReference type="GO" id="GO:0005739">
    <property type="term" value="C:mitochondrion"/>
    <property type="evidence" value="ECO:0007669"/>
    <property type="project" value="TreeGrafter"/>
</dbReference>
<proteinExistence type="inferred from homology"/>
<dbReference type="FunFam" id="2.60.300.12:FF:000013">
    <property type="entry name" value="Iron-sulfur assembly protein 2"/>
    <property type="match status" value="1"/>
</dbReference>
<dbReference type="InterPro" id="IPR035903">
    <property type="entry name" value="HesB-like_dom_sf"/>
</dbReference>
<dbReference type="AlphaFoldDB" id="A0A232LX27"/>
<dbReference type="InterPro" id="IPR016092">
    <property type="entry name" value="ATAP"/>
</dbReference>
<dbReference type="GO" id="GO:0051537">
    <property type="term" value="F:2 iron, 2 sulfur cluster binding"/>
    <property type="evidence" value="ECO:0007669"/>
    <property type="project" value="TreeGrafter"/>
</dbReference>
<dbReference type="GO" id="GO:0005506">
    <property type="term" value="F:iron ion binding"/>
    <property type="evidence" value="ECO:0007669"/>
    <property type="project" value="TreeGrafter"/>
</dbReference>
<dbReference type="Proteomes" id="UP000243515">
    <property type="component" value="Unassembled WGS sequence"/>
</dbReference>
<gene>
    <name evidence="3" type="ORF">Egran_03575</name>
</gene>